<dbReference type="OrthoDB" id="167398at2759"/>
<evidence type="ECO:0000313" key="13">
    <source>
        <dbReference type="Proteomes" id="UP001147747"/>
    </source>
</evidence>
<evidence type="ECO:0000256" key="7">
    <source>
        <dbReference type="ARBA" id="ARBA00023002"/>
    </source>
</evidence>
<reference evidence="12" key="1">
    <citation type="submission" date="2022-12" db="EMBL/GenBank/DDBJ databases">
        <authorList>
            <person name="Petersen C."/>
        </authorList>
    </citation>
    <scope>NUCLEOTIDE SEQUENCE</scope>
    <source>
        <strain evidence="12">IBT 29677</strain>
    </source>
</reference>
<dbReference type="GO" id="GO:0005886">
    <property type="term" value="C:plasma membrane"/>
    <property type="evidence" value="ECO:0007669"/>
    <property type="project" value="TreeGrafter"/>
</dbReference>
<keyword evidence="6 10" id="KW-1133">Transmembrane helix</keyword>
<dbReference type="GO" id="GO:0006826">
    <property type="term" value="P:iron ion transport"/>
    <property type="evidence" value="ECO:0007669"/>
    <property type="project" value="TreeGrafter"/>
</dbReference>
<comment type="caution">
    <text evidence="12">The sequence shown here is derived from an EMBL/GenBank/DDBJ whole genome shotgun (WGS) entry which is preliminary data.</text>
</comment>
<keyword evidence="4 10" id="KW-0812">Transmembrane</keyword>
<evidence type="ECO:0000256" key="3">
    <source>
        <dbReference type="ARBA" id="ARBA00022448"/>
    </source>
</evidence>
<dbReference type="Pfam" id="PF08022">
    <property type="entry name" value="FAD_binding_8"/>
    <property type="match status" value="1"/>
</dbReference>
<dbReference type="InterPro" id="IPR013112">
    <property type="entry name" value="FAD-bd_8"/>
</dbReference>
<evidence type="ECO:0000259" key="11">
    <source>
        <dbReference type="PROSITE" id="PS51384"/>
    </source>
</evidence>
<feature type="transmembrane region" description="Helical" evidence="10">
    <location>
        <begin position="57"/>
        <end position="77"/>
    </location>
</feature>
<dbReference type="InterPro" id="IPR013121">
    <property type="entry name" value="Fe_red_NAD-bd_6"/>
</dbReference>
<sequence>MAALSSPLLGARHIQNLSAATVLEPHWGYADRAVPCTSDPGSCAYLDVVYSAHDRGMLYSGIFWSIIGAILLIWACWRHYDRPMMSPILVAPQLSGLYKIRRSFAALTNQFLLPDACRIIFGRTTRLQVLVLASLASYLLVFSFVGMSYNTWVTPVSGMANTYNTRSSIGPWADRIGVFAYALTPLSIMLSSRESFLSLITGIPYQSFNFLHRWLGYIIFVQSSLHTIGWCIVELRLYQPQPSVGIEWVTQTYIVWGIVAMILLLMLFALSTPWGIRATGYETFRKLHYVLAMVYIGACWGHWKQLKCYLWPSLIFWFLDRGARFVRTAILHYHPDRFDQSRVLSFKPAEAAITRFPDEEHGDVIRLDMENPQDIWAVGQHYYLCFQKGSIWQSHPFTPLNAPTLLQGKVKHSYIFRAKKGETKKIADLAATGIPTTPVILTGAYGEAIMENLTPDTNIICVAGGTGITYVLGVLLELAQQQAPSPDRKIELIWAIRHTSNTKWISEELSLLRKAKKDLNLKVKIFATRDSNSRPHSIEVDEPSKTFAADEDEKAVQVKPVCAASDSDVCDCPSGSVEKLGGSANSSQRHPSLHKMIPGFLQDTVRGPTTVFASGPGGMISDLRSIVASCNSGSKVWKGQERFDVSLICDDRLEW</sequence>
<keyword evidence="9 10" id="KW-0472">Membrane</keyword>
<evidence type="ECO:0000256" key="10">
    <source>
        <dbReference type="SAM" id="Phobius"/>
    </source>
</evidence>
<dbReference type="PANTHER" id="PTHR32361">
    <property type="entry name" value="FERRIC/CUPRIC REDUCTASE TRANSMEMBRANE COMPONENT"/>
    <property type="match status" value="1"/>
</dbReference>
<dbReference type="InterPro" id="IPR017927">
    <property type="entry name" value="FAD-bd_FR_type"/>
</dbReference>
<keyword evidence="7" id="KW-0560">Oxidoreductase</keyword>
<comment type="similarity">
    <text evidence="2">Belongs to the ferric reductase (FRE) family.</text>
</comment>
<evidence type="ECO:0000256" key="1">
    <source>
        <dbReference type="ARBA" id="ARBA00004141"/>
    </source>
</evidence>
<dbReference type="SFLD" id="SFLDS00052">
    <property type="entry name" value="Ferric_Reductase_Domain"/>
    <property type="match status" value="1"/>
</dbReference>
<evidence type="ECO:0000256" key="2">
    <source>
        <dbReference type="ARBA" id="ARBA00006278"/>
    </source>
</evidence>
<dbReference type="EMBL" id="JAPZBU010000005">
    <property type="protein sequence ID" value="KAJ5403441.1"/>
    <property type="molecule type" value="Genomic_DNA"/>
</dbReference>
<dbReference type="GO" id="GO:0015677">
    <property type="term" value="P:copper ion import"/>
    <property type="evidence" value="ECO:0007669"/>
    <property type="project" value="TreeGrafter"/>
</dbReference>
<evidence type="ECO:0000256" key="5">
    <source>
        <dbReference type="ARBA" id="ARBA00022982"/>
    </source>
</evidence>
<keyword evidence="8" id="KW-0406">Ion transport</keyword>
<feature type="transmembrane region" description="Helical" evidence="10">
    <location>
        <begin position="214"/>
        <end position="233"/>
    </location>
</feature>
<keyword evidence="3" id="KW-0813">Transport</keyword>
<reference evidence="12" key="2">
    <citation type="journal article" date="2023" name="IMA Fungus">
        <title>Comparative genomic study of the Penicillium genus elucidates a diverse pangenome and 15 lateral gene transfer events.</title>
        <authorList>
            <person name="Petersen C."/>
            <person name="Sorensen T."/>
            <person name="Nielsen M.R."/>
            <person name="Sondergaard T.E."/>
            <person name="Sorensen J.L."/>
            <person name="Fitzpatrick D.A."/>
            <person name="Frisvad J.C."/>
            <person name="Nielsen K.L."/>
        </authorList>
    </citation>
    <scope>NUCLEOTIDE SEQUENCE</scope>
    <source>
        <strain evidence="12">IBT 29677</strain>
    </source>
</reference>
<evidence type="ECO:0000256" key="6">
    <source>
        <dbReference type="ARBA" id="ARBA00022989"/>
    </source>
</evidence>
<dbReference type="GO" id="GO:0000293">
    <property type="term" value="F:ferric-chelate reductase activity"/>
    <property type="evidence" value="ECO:0007669"/>
    <property type="project" value="UniProtKB-ARBA"/>
</dbReference>
<name>A0A9W9W4S9_9EURO</name>
<evidence type="ECO:0000313" key="12">
    <source>
        <dbReference type="EMBL" id="KAJ5403441.1"/>
    </source>
</evidence>
<organism evidence="12 13">
    <name type="scientific">Penicillium cosmopolitanum</name>
    <dbReference type="NCBI Taxonomy" id="1131564"/>
    <lineage>
        <taxon>Eukaryota</taxon>
        <taxon>Fungi</taxon>
        <taxon>Dikarya</taxon>
        <taxon>Ascomycota</taxon>
        <taxon>Pezizomycotina</taxon>
        <taxon>Eurotiomycetes</taxon>
        <taxon>Eurotiomycetidae</taxon>
        <taxon>Eurotiales</taxon>
        <taxon>Aspergillaceae</taxon>
        <taxon>Penicillium</taxon>
    </lineage>
</organism>
<dbReference type="RefSeq" id="XP_056490683.1">
    <property type="nucleotide sequence ID" value="XM_056627949.1"/>
</dbReference>
<feature type="transmembrane region" description="Helical" evidence="10">
    <location>
        <begin position="253"/>
        <end position="275"/>
    </location>
</feature>
<dbReference type="SUPFAM" id="SSF52343">
    <property type="entry name" value="Ferredoxin reductase-like, C-terminal NADP-linked domain"/>
    <property type="match status" value="1"/>
</dbReference>
<dbReference type="InterPro" id="IPR051410">
    <property type="entry name" value="Ferric/Cupric_Reductase"/>
</dbReference>
<feature type="domain" description="FAD-binding FR-type" evidence="11">
    <location>
        <begin position="336"/>
        <end position="451"/>
    </location>
</feature>
<evidence type="ECO:0000256" key="9">
    <source>
        <dbReference type="ARBA" id="ARBA00023136"/>
    </source>
</evidence>
<accession>A0A9W9W4S9</accession>
<dbReference type="Gene3D" id="3.40.50.80">
    <property type="entry name" value="Nucleotide-binding domain of ferredoxin-NADP reductase (FNR) module"/>
    <property type="match status" value="1"/>
</dbReference>
<evidence type="ECO:0000256" key="4">
    <source>
        <dbReference type="ARBA" id="ARBA00022692"/>
    </source>
</evidence>
<dbReference type="Proteomes" id="UP001147747">
    <property type="component" value="Unassembled WGS sequence"/>
</dbReference>
<dbReference type="SFLD" id="SFLDG01168">
    <property type="entry name" value="Ferric_reductase_subgroup_(FRE"/>
    <property type="match status" value="1"/>
</dbReference>
<gene>
    <name evidence="12" type="ORF">N7509_003312</name>
</gene>
<feature type="transmembrane region" description="Helical" evidence="10">
    <location>
        <begin position="129"/>
        <end position="152"/>
    </location>
</feature>
<dbReference type="Pfam" id="PF08030">
    <property type="entry name" value="NAD_binding_6"/>
    <property type="match status" value="1"/>
</dbReference>
<dbReference type="InterPro" id="IPR013130">
    <property type="entry name" value="Fe3_Rdtase_TM_dom"/>
</dbReference>
<protein>
    <recommendedName>
        <fullName evidence="11">FAD-binding FR-type domain-containing protein</fullName>
    </recommendedName>
</protein>
<proteinExistence type="inferred from homology"/>
<comment type="subcellular location">
    <subcellularLocation>
        <location evidence="1">Membrane</location>
        <topology evidence="1">Multi-pass membrane protein</topology>
    </subcellularLocation>
</comment>
<dbReference type="GeneID" id="81366929"/>
<dbReference type="InterPro" id="IPR039261">
    <property type="entry name" value="FNR_nucleotide-bd"/>
</dbReference>
<keyword evidence="5" id="KW-0249">Electron transport</keyword>
<dbReference type="AlphaFoldDB" id="A0A9W9W4S9"/>
<dbReference type="PANTHER" id="PTHR32361:SF3">
    <property type="entry name" value="REDUCTASE, PUTATIVE (AFU_ORTHOLOGUE AFUA_6G13750)-RELATED"/>
    <property type="match status" value="1"/>
</dbReference>
<dbReference type="PROSITE" id="PS51384">
    <property type="entry name" value="FAD_FR"/>
    <property type="match status" value="1"/>
</dbReference>
<keyword evidence="13" id="KW-1185">Reference proteome</keyword>
<evidence type="ECO:0000256" key="8">
    <source>
        <dbReference type="ARBA" id="ARBA00023065"/>
    </source>
</evidence>
<dbReference type="Pfam" id="PF01794">
    <property type="entry name" value="Ferric_reduct"/>
    <property type="match status" value="1"/>
</dbReference>
<dbReference type="CDD" id="cd06186">
    <property type="entry name" value="NOX_Duox_like_FAD_NADP"/>
    <property type="match status" value="1"/>
</dbReference>
<dbReference type="GO" id="GO:0006879">
    <property type="term" value="P:intracellular iron ion homeostasis"/>
    <property type="evidence" value="ECO:0007669"/>
    <property type="project" value="TreeGrafter"/>
</dbReference>